<evidence type="ECO:0000313" key="7">
    <source>
        <dbReference type="EMBL" id="MEZ0453031.1"/>
    </source>
</evidence>
<feature type="domain" description="Multidrug resistance protein MdtA-like beta-barrel" evidence="5">
    <location>
        <begin position="212"/>
        <end position="293"/>
    </location>
</feature>
<comment type="caution">
    <text evidence="7">The sequence shown here is derived from an EMBL/GenBank/DDBJ whole genome shotgun (WGS) entry which is preliminary data.</text>
</comment>
<reference evidence="7 8" key="1">
    <citation type="submission" date="2024-06" db="EMBL/GenBank/DDBJ databases">
        <title>Soil Sphingobacterium thalpophilum.</title>
        <authorList>
            <person name="Yang J."/>
            <person name="Li J."/>
        </authorList>
    </citation>
    <scope>NUCLEOTIDE SEQUENCE [LARGE SCALE GENOMIC DNA]</scope>
    <source>
        <strain evidence="7 8">22g91tb</strain>
    </source>
</reference>
<keyword evidence="8" id="KW-1185">Reference proteome</keyword>
<dbReference type="SUPFAM" id="SSF111369">
    <property type="entry name" value="HlyD-like secretion proteins"/>
    <property type="match status" value="1"/>
</dbReference>
<dbReference type="InterPro" id="IPR006143">
    <property type="entry name" value="RND_pump_MFP"/>
</dbReference>
<feature type="domain" description="Multidrug resistance protein MdtA-like alpha-helical hairpin" evidence="3">
    <location>
        <begin position="107"/>
        <end position="174"/>
    </location>
</feature>
<gene>
    <name evidence="7" type="ORF">ABTW24_15655</name>
</gene>
<dbReference type="Pfam" id="PF25989">
    <property type="entry name" value="YknX_C"/>
    <property type="match status" value="1"/>
</dbReference>
<dbReference type="PANTHER" id="PTHR30158">
    <property type="entry name" value="ACRA/E-RELATED COMPONENT OF DRUG EFFLUX TRANSPORTER"/>
    <property type="match status" value="1"/>
</dbReference>
<dbReference type="Gene3D" id="2.40.30.170">
    <property type="match status" value="1"/>
</dbReference>
<name>A0ABV4HHM9_9SPHI</name>
<dbReference type="NCBIfam" id="TIGR01730">
    <property type="entry name" value="RND_mfp"/>
    <property type="match status" value="1"/>
</dbReference>
<evidence type="ECO:0000256" key="1">
    <source>
        <dbReference type="ARBA" id="ARBA00009477"/>
    </source>
</evidence>
<dbReference type="PANTHER" id="PTHR30158:SF23">
    <property type="entry name" value="MULTIDRUG RESISTANCE PROTEIN MEXA"/>
    <property type="match status" value="1"/>
</dbReference>
<dbReference type="InterPro" id="IPR058624">
    <property type="entry name" value="MdtA-like_HH"/>
</dbReference>
<dbReference type="Gene3D" id="2.40.420.20">
    <property type="match status" value="1"/>
</dbReference>
<dbReference type="Pfam" id="PF25876">
    <property type="entry name" value="HH_MFP_RND"/>
    <property type="match status" value="1"/>
</dbReference>
<comment type="similarity">
    <text evidence="1">Belongs to the membrane fusion protein (MFP) (TC 8.A.1) family.</text>
</comment>
<dbReference type="InterPro" id="IPR058625">
    <property type="entry name" value="MdtA-like_BSH"/>
</dbReference>
<proteinExistence type="inferred from homology"/>
<evidence type="ECO:0000259" key="5">
    <source>
        <dbReference type="Pfam" id="PF25944"/>
    </source>
</evidence>
<evidence type="ECO:0000256" key="2">
    <source>
        <dbReference type="SAM" id="Coils"/>
    </source>
</evidence>
<organism evidence="7 8">
    <name type="scientific">Sphingobacterium thalpophilum</name>
    <dbReference type="NCBI Taxonomy" id="259"/>
    <lineage>
        <taxon>Bacteria</taxon>
        <taxon>Pseudomonadati</taxon>
        <taxon>Bacteroidota</taxon>
        <taxon>Sphingobacteriia</taxon>
        <taxon>Sphingobacteriales</taxon>
        <taxon>Sphingobacteriaceae</taxon>
        <taxon>Sphingobacterium</taxon>
    </lineage>
</organism>
<dbReference type="InterPro" id="IPR058637">
    <property type="entry name" value="YknX-like_C"/>
</dbReference>
<feature type="domain" description="YknX-like C-terminal permuted SH3-like" evidence="6">
    <location>
        <begin position="301"/>
        <end position="367"/>
    </location>
</feature>
<protein>
    <submittedName>
        <fullName evidence="7">Efflux RND transporter periplasmic adaptor subunit</fullName>
    </submittedName>
</protein>
<evidence type="ECO:0000259" key="3">
    <source>
        <dbReference type="Pfam" id="PF25876"/>
    </source>
</evidence>
<feature type="domain" description="Multidrug resistance protein MdtA-like barrel-sandwich hybrid" evidence="4">
    <location>
        <begin position="67"/>
        <end position="204"/>
    </location>
</feature>
<dbReference type="InterPro" id="IPR058626">
    <property type="entry name" value="MdtA-like_b-barrel"/>
</dbReference>
<dbReference type="Gene3D" id="2.40.50.100">
    <property type="match status" value="1"/>
</dbReference>
<dbReference type="EMBL" id="JBEOQB010000004">
    <property type="protein sequence ID" value="MEZ0453031.1"/>
    <property type="molecule type" value="Genomic_DNA"/>
</dbReference>
<dbReference type="Gene3D" id="1.10.287.470">
    <property type="entry name" value="Helix hairpin bin"/>
    <property type="match status" value="1"/>
</dbReference>
<dbReference type="Pfam" id="PF25944">
    <property type="entry name" value="Beta-barrel_RND"/>
    <property type="match status" value="1"/>
</dbReference>
<sequence length="385" mass="40716">MNKRQLLFAFFLGTALVWTSCGNKDANKQGAAQAPAEKVVPVTFGVASHEIVTGTVSYPATVKPLNEADLFAEVSGYITKIYVSDGAVVSKGQALYEIDGTRYSAAVQQAKASLQVAQTELDRQKRDLARYQALADKDAIAKQVYDNAVSNVAASQAQVESARAALVTANTNLSRSTIRAPFAGTVGISQVRLGALVNPGTTLLNTLSSTSPIAVEFQVNEKDINKFVQLQNSRSSSDLSLLLPDGSNYEGKGSITTIDRAVDPATGTIKVRATFPNNANVLRAGMNITMNVSSTSATEEVVVPYKAIFEQLGVFNLYTVNDSSKAEIRQVKLGVKAGDKIVIKEGVKDGEKIIVDGAMNVQNGVKVVDATVAAQQAAKGAPQGK</sequence>
<dbReference type="PROSITE" id="PS51257">
    <property type="entry name" value="PROKAR_LIPOPROTEIN"/>
    <property type="match status" value="1"/>
</dbReference>
<dbReference type="Proteomes" id="UP001566204">
    <property type="component" value="Unassembled WGS sequence"/>
</dbReference>
<accession>A0ABV4HHM9</accession>
<evidence type="ECO:0000313" key="8">
    <source>
        <dbReference type="Proteomes" id="UP001566204"/>
    </source>
</evidence>
<feature type="coiled-coil region" evidence="2">
    <location>
        <begin position="107"/>
        <end position="134"/>
    </location>
</feature>
<evidence type="ECO:0000259" key="4">
    <source>
        <dbReference type="Pfam" id="PF25917"/>
    </source>
</evidence>
<evidence type="ECO:0000259" key="6">
    <source>
        <dbReference type="Pfam" id="PF25989"/>
    </source>
</evidence>
<dbReference type="Pfam" id="PF25917">
    <property type="entry name" value="BSH_RND"/>
    <property type="match status" value="1"/>
</dbReference>
<dbReference type="RefSeq" id="WP_343539134.1">
    <property type="nucleotide sequence ID" value="NZ_CP158797.1"/>
</dbReference>
<keyword evidence="2" id="KW-0175">Coiled coil</keyword>